<evidence type="ECO:0000313" key="3">
    <source>
        <dbReference type="EMBL" id="MBP2191380.1"/>
    </source>
</evidence>
<dbReference type="EMBL" id="JAGGMR010000001">
    <property type="protein sequence ID" value="MBP2191380.1"/>
    <property type="molecule type" value="Genomic_DNA"/>
</dbReference>
<evidence type="ECO:0000313" key="4">
    <source>
        <dbReference type="Proteomes" id="UP001519325"/>
    </source>
</evidence>
<dbReference type="PRINTS" id="PR01438">
    <property type="entry name" value="UNVRSLSTRESS"/>
</dbReference>
<dbReference type="Pfam" id="PF00582">
    <property type="entry name" value="Usp"/>
    <property type="match status" value="2"/>
</dbReference>
<accession>A0ABS4QI99</accession>
<feature type="domain" description="UspA" evidence="2">
    <location>
        <begin position="156"/>
        <end position="282"/>
    </location>
</feature>
<sequence length="285" mass="29874">MPTNSIDRPVVVGVDASESAIRAVAWAAVDAARHKSPLHLVFAVPVETPLDDSPTRLYYDQYRHTAEQALADAARSAAAIAAPLGGVTTRTFLIDEPPIPTLCALAGTARFVVAGSRGVGAYRRIALGSVSTALSRHARGPVVIVPDHELPTAHGPVVVGVDGSSDSIRAVEVAFDQASRRGADLVAVHAWNPLDYNGSRTADQADQVLADAVAYYVEQYPGVRLTRMVVEDRPVKALLEAAESAQLIVVGSHGTGGFTGMTLGSVGQALLPVTPCPIAIIRSRH</sequence>
<dbReference type="PANTHER" id="PTHR31964">
    <property type="entry name" value="ADENINE NUCLEOTIDE ALPHA HYDROLASES-LIKE SUPERFAMILY PROTEIN"/>
    <property type="match status" value="1"/>
</dbReference>
<proteinExistence type="inferred from homology"/>
<comment type="caution">
    <text evidence="3">The sequence shown here is derived from an EMBL/GenBank/DDBJ whole genome shotgun (WGS) entry which is preliminary data.</text>
</comment>
<name>A0ABS4QI99_9NOCA</name>
<dbReference type="InterPro" id="IPR006015">
    <property type="entry name" value="Universal_stress_UspA"/>
</dbReference>
<organism evidence="3 4">
    <name type="scientific">Nocardia goodfellowii</name>
    <dbReference type="NCBI Taxonomy" id="882446"/>
    <lineage>
        <taxon>Bacteria</taxon>
        <taxon>Bacillati</taxon>
        <taxon>Actinomycetota</taxon>
        <taxon>Actinomycetes</taxon>
        <taxon>Mycobacteriales</taxon>
        <taxon>Nocardiaceae</taxon>
        <taxon>Nocardia</taxon>
    </lineage>
</organism>
<dbReference type="PANTHER" id="PTHR31964:SF113">
    <property type="entry name" value="USPA DOMAIN-CONTAINING PROTEIN"/>
    <property type="match status" value="1"/>
</dbReference>
<comment type="similarity">
    <text evidence="1">Belongs to the universal stress protein A family.</text>
</comment>
<evidence type="ECO:0000256" key="1">
    <source>
        <dbReference type="ARBA" id="ARBA00008791"/>
    </source>
</evidence>
<dbReference type="InterPro" id="IPR014729">
    <property type="entry name" value="Rossmann-like_a/b/a_fold"/>
</dbReference>
<keyword evidence="4" id="KW-1185">Reference proteome</keyword>
<evidence type="ECO:0000259" key="2">
    <source>
        <dbReference type="Pfam" id="PF00582"/>
    </source>
</evidence>
<dbReference type="Proteomes" id="UP001519325">
    <property type="component" value="Unassembled WGS sequence"/>
</dbReference>
<gene>
    <name evidence="3" type="ORF">BJ987_004281</name>
</gene>
<dbReference type="Gene3D" id="3.40.50.620">
    <property type="entry name" value="HUPs"/>
    <property type="match status" value="2"/>
</dbReference>
<protein>
    <submittedName>
        <fullName evidence="3">Nucleotide-binding universal stress UspA family protein</fullName>
    </submittedName>
</protein>
<feature type="domain" description="UspA" evidence="2">
    <location>
        <begin position="8"/>
        <end position="146"/>
    </location>
</feature>
<dbReference type="SUPFAM" id="SSF52402">
    <property type="entry name" value="Adenine nucleotide alpha hydrolases-like"/>
    <property type="match status" value="2"/>
</dbReference>
<dbReference type="InterPro" id="IPR006016">
    <property type="entry name" value="UspA"/>
</dbReference>
<dbReference type="RefSeq" id="WP_209892927.1">
    <property type="nucleotide sequence ID" value="NZ_JAGGMR010000001.1"/>
</dbReference>
<reference evidence="3 4" key="1">
    <citation type="submission" date="2021-03" db="EMBL/GenBank/DDBJ databases">
        <title>Sequencing the genomes of 1000 actinobacteria strains.</title>
        <authorList>
            <person name="Klenk H.-P."/>
        </authorList>
    </citation>
    <scope>NUCLEOTIDE SEQUENCE [LARGE SCALE GENOMIC DNA]</scope>
    <source>
        <strain evidence="3 4">DSM 45516</strain>
    </source>
</reference>